<evidence type="ECO:0000313" key="2">
    <source>
        <dbReference type="EMBL" id="EEH50952.1"/>
    </source>
</evidence>
<dbReference type="Proteomes" id="UP000001876">
    <property type="component" value="Unassembled WGS sequence"/>
</dbReference>
<keyword evidence="3" id="KW-1185">Reference proteome</keyword>
<accession>C1NAJ7</accession>
<evidence type="ECO:0000256" key="1">
    <source>
        <dbReference type="SAM" id="MobiDB-lite"/>
    </source>
</evidence>
<dbReference type="KEGG" id="mpp:MICPUCDRAFT_66102"/>
<organism evidence="3">
    <name type="scientific">Micromonas pusilla (strain CCMP1545)</name>
    <name type="common">Picoplanktonic green alga</name>
    <dbReference type="NCBI Taxonomy" id="564608"/>
    <lineage>
        <taxon>Eukaryota</taxon>
        <taxon>Viridiplantae</taxon>
        <taxon>Chlorophyta</taxon>
        <taxon>Mamiellophyceae</taxon>
        <taxon>Mamiellales</taxon>
        <taxon>Mamiellaceae</taxon>
        <taxon>Micromonas</taxon>
    </lineage>
</organism>
<evidence type="ECO:0000313" key="3">
    <source>
        <dbReference type="Proteomes" id="UP000001876"/>
    </source>
</evidence>
<dbReference type="GeneID" id="9690413"/>
<feature type="region of interest" description="Disordered" evidence="1">
    <location>
        <begin position="1"/>
        <end position="24"/>
    </location>
</feature>
<gene>
    <name evidence="2" type="ORF">MICPUCDRAFT_66102</name>
</gene>
<proteinExistence type="predicted"/>
<reference evidence="2 3" key="1">
    <citation type="journal article" date="2009" name="Science">
        <title>Green evolution and dynamic adaptations revealed by genomes of the marine picoeukaryotes Micromonas.</title>
        <authorList>
            <person name="Worden A.Z."/>
            <person name="Lee J.H."/>
            <person name="Mock T."/>
            <person name="Rouze P."/>
            <person name="Simmons M.P."/>
            <person name="Aerts A.L."/>
            <person name="Allen A.E."/>
            <person name="Cuvelier M.L."/>
            <person name="Derelle E."/>
            <person name="Everett M.V."/>
            <person name="Foulon E."/>
            <person name="Grimwood J."/>
            <person name="Gundlach H."/>
            <person name="Henrissat B."/>
            <person name="Napoli C."/>
            <person name="McDonald S.M."/>
            <person name="Parker M.S."/>
            <person name="Rombauts S."/>
            <person name="Salamov A."/>
            <person name="Von Dassow P."/>
            <person name="Badger J.H."/>
            <person name="Coutinho P.M."/>
            <person name="Demir E."/>
            <person name="Dubchak I."/>
            <person name="Gentemann C."/>
            <person name="Eikrem W."/>
            <person name="Gready J.E."/>
            <person name="John U."/>
            <person name="Lanier W."/>
            <person name="Lindquist E.A."/>
            <person name="Lucas S."/>
            <person name="Mayer K.F."/>
            <person name="Moreau H."/>
            <person name="Not F."/>
            <person name="Otillar R."/>
            <person name="Panaud O."/>
            <person name="Pangilinan J."/>
            <person name="Paulsen I."/>
            <person name="Piegu B."/>
            <person name="Poliakov A."/>
            <person name="Robbens S."/>
            <person name="Schmutz J."/>
            <person name="Toulza E."/>
            <person name="Wyss T."/>
            <person name="Zelensky A."/>
            <person name="Zhou K."/>
            <person name="Armbrust E.V."/>
            <person name="Bhattacharya D."/>
            <person name="Goodenough U.W."/>
            <person name="Van de Peer Y."/>
            <person name="Grigoriev I.V."/>
        </authorList>
    </citation>
    <scope>NUCLEOTIDE SEQUENCE [LARGE SCALE GENOMIC DNA]</scope>
    <source>
        <strain evidence="2 3">CCMP1545</strain>
    </source>
</reference>
<dbReference type="AlphaFoldDB" id="C1NAJ7"/>
<name>C1NAJ7_MICPC</name>
<feature type="region of interest" description="Disordered" evidence="1">
    <location>
        <begin position="63"/>
        <end position="83"/>
    </location>
</feature>
<dbReference type="EMBL" id="GG663753">
    <property type="protein sequence ID" value="EEH50952.1"/>
    <property type="molecule type" value="Genomic_DNA"/>
</dbReference>
<dbReference type="RefSeq" id="XP_003064972.1">
    <property type="nucleotide sequence ID" value="XM_003064926.1"/>
</dbReference>
<sequence>MSVCSARSSDKISPEGPSLTEMPIRMRGGSPSAFFSGNACVAVYSSMMTRTNYRGTLDPTARATCGTTRPRAPGQSRPGWSSRTEGCATSFGLAEPRTSPVGAHIQIKCNNVSRPAIVMTCGSCNERKRDVALPTKVMLLRKDNCLLEKLPVFPGRKKLRIIQSI</sequence>
<protein>
    <submittedName>
        <fullName evidence="2">Predicted protein</fullName>
    </submittedName>
</protein>